<dbReference type="SUPFAM" id="SSF50630">
    <property type="entry name" value="Acid proteases"/>
    <property type="match status" value="1"/>
</dbReference>
<proteinExistence type="predicted"/>
<evidence type="ECO:0000313" key="1">
    <source>
        <dbReference type="EMBL" id="KAF8891453.1"/>
    </source>
</evidence>
<dbReference type="InterPro" id="IPR021109">
    <property type="entry name" value="Peptidase_aspartic_dom_sf"/>
</dbReference>
<dbReference type="OrthoDB" id="771136at2759"/>
<dbReference type="Proteomes" id="UP000724874">
    <property type="component" value="Unassembled WGS sequence"/>
</dbReference>
<sequence length="70" mass="7183">GSMSGLIGLAFPLSPQCTPHPSGLPSLDTAEVPGGVFTLGGVNLTLYSGDIDFQDIPVSTPSFWFQSLSG</sequence>
<reference evidence="1" key="1">
    <citation type="submission" date="2020-11" db="EMBL/GenBank/DDBJ databases">
        <authorList>
            <consortium name="DOE Joint Genome Institute"/>
            <person name="Ahrendt S."/>
            <person name="Riley R."/>
            <person name="Andreopoulos W."/>
            <person name="LaButti K."/>
            <person name="Pangilinan J."/>
            <person name="Ruiz-duenas F.J."/>
            <person name="Barrasa J.M."/>
            <person name="Sanchez-Garcia M."/>
            <person name="Camarero S."/>
            <person name="Miyauchi S."/>
            <person name="Serrano A."/>
            <person name="Linde D."/>
            <person name="Babiker R."/>
            <person name="Drula E."/>
            <person name="Ayuso-Fernandez I."/>
            <person name="Pacheco R."/>
            <person name="Padilla G."/>
            <person name="Ferreira P."/>
            <person name="Barriuso J."/>
            <person name="Kellner H."/>
            <person name="Castanera R."/>
            <person name="Alfaro M."/>
            <person name="Ramirez L."/>
            <person name="Pisabarro A.G."/>
            <person name="Kuo A."/>
            <person name="Tritt A."/>
            <person name="Lipzen A."/>
            <person name="He G."/>
            <person name="Yan M."/>
            <person name="Ng V."/>
            <person name="Cullen D."/>
            <person name="Martin F."/>
            <person name="Rosso M.-N."/>
            <person name="Henrissat B."/>
            <person name="Hibbett D."/>
            <person name="Martinez A.T."/>
            <person name="Grigoriev I.V."/>
        </authorList>
    </citation>
    <scope>NUCLEOTIDE SEQUENCE</scope>
    <source>
        <strain evidence="1">AH 44721</strain>
    </source>
</reference>
<dbReference type="AlphaFoldDB" id="A0A9P5NJ27"/>
<protein>
    <submittedName>
        <fullName evidence="1">Uncharacterized protein</fullName>
    </submittedName>
</protein>
<dbReference type="EMBL" id="JADNYJ010000072">
    <property type="protein sequence ID" value="KAF8891453.1"/>
    <property type="molecule type" value="Genomic_DNA"/>
</dbReference>
<organism evidence="1 2">
    <name type="scientific">Gymnopilus junonius</name>
    <name type="common">Spectacular rustgill mushroom</name>
    <name type="synonym">Gymnopilus spectabilis subsp. junonius</name>
    <dbReference type="NCBI Taxonomy" id="109634"/>
    <lineage>
        <taxon>Eukaryota</taxon>
        <taxon>Fungi</taxon>
        <taxon>Dikarya</taxon>
        <taxon>Basidiomycota</taxon>
        <taxon>Agaricomycotina</taxon>
        <taxon>Agaricomycetes</taxon>
        <taxon>Agaricomycetidae</taxon>
        <taxon>Agaricales</taxon>
        <taxon>Agaricineae</taxon>
        <taxon>Hymenogastraceae</taxon>
        <taxon>Gymnopilus</taxon>
    </lineage>
</organism>
<accession>A0A9P5NJ27</accession>
<feature type="non-terminal residue" evidence="1">
    <location>
        <position position="70"/>
    </location>
</feature>
<name>A0A9P5NJ27_GYMJU</name>
<gene>
    <name evidence="1" type="ORF">CPB84DRAFT_1639469</name>
</gene>
<comment type="caution">
    <text evidence="1">The sequence shown here is derived from an EMBL/GenBank/DDBJ whole genome shotgun (WGS) entry which is preliminary data.</text>
</comment>
<evidence type="ECO:0000313" key="2">
    <source>
        <dbReference type="Proteomes" id="UP000724874"/>
    </source>
</evidence>
<keyword evidence="2" id="KW-1185">Reference proteome</keyword>
<feature type="non-terminal residue" evidence="1">
    <location>
        <position position="1"/>
    </location>
</feature>